<protein>
    <submittedName>
        <fullName evidence="1">13258_t:CDS:1</fullName>
    </submittedName>
</protein>
<accession>A0ACA9P9K4</accession>
<sequence>FAIPILTLQGYREQTIPGTPIDFVSLYKKCWNAEPKERPTINEILENLSLMSKKETIQFIINRNRESIPVLDAMPLLDATKEFIPVLDATDATNEHTPVLNVFDAALDATKKPTPILDTTESNISHHSKWFEQIKDSIANYGFSAFENIKVIGKGAFGVVYSAEYNGKMFALKSLDNDNVNKEVSKEFIKELRQLYDISPHPNVNQFHGITHDSKTNKFMLVLQFANGEHLRQYLQNKWHEGTYMIKLNEILKFALQVTSGKIDDSYFSSTSSLKGAPAYLDPYCYCQPGRRPDEKSDIYSLGVIFWELTSGVPPFANANNTLAILCQTSGGYREQTIPGTPKEYAKIYKKCWNAEPKERPTINKILENLNLMSKGKADRLIINRNKELIPKIDKQPQSYSKINLFGKLFN</sequence>
<keyword evidence="2" id="KW-1185">Reference proteome</keyword>
<reference evidence="1" key="1">
    <citation type="submission" date="2021-06" db="EMBL/GenBank/DDBJ databases">
        <authorList>
            <person name="Kallberg Y."/>
            <person name="Tangrot J."/>
            <person name="Rosling A."/>
        </authorList>
    </citation>
    <scope>NUCLEOTIDE SEQUENCE</scope>
    <source>
        <strain evidence="1">28 12/20/2015</strain>
    </source>
</reference>
<dbReference type="EMBL" id="CAJVPW010021056">
    <property type="protein sequence ID" value="CAG8691753.1"/>
    <property type="molecule type" value="Genomic_DNA"/>
</dbReference>
<feature type="non-terminal residue" evidence="1">
    <location>
        <position position="1"/>
    </location>
</feature>
<organism evidence="1 2">
    <name type="scientific">Cetraspora pellucida</name>
    <dbReference type="NCBI Taxonomy" id="1433469"/>
    <lineage>
        <taxon>Eukaryota</taxon>
        <taxon>Fungi</taxon>
        <taxon>Fungi incertae sedis</taxon>
        <taxon>Mucoromycota</taxon>
        <taxon>Glomeromycotina</taxon>
        <taxon>Glomeromycetes</taxon>
        <taxon>Diversisporales</taxon>
        <taxon>Gigasporaceae</taxon>
        <taxon>Cetraspora</taxon>
    </lineage>
</organism>
<name>A0ACA9P9K4_9GLOM</name>
<proteinExistence type="predicted"/>
<dbReference type="Proteomes" id="UP000789366">
    <property type="component" value="Unassembled WGS sequence"/>
</dbReference>
<comment type="caution">
    <text evidence="1">The sequence shown here is derived from an EMBL/GenBank/DDBJ whole genome shotgun (WGS) entry which is preliminary data.</text>
</comment>
<evidence type="ECO:0000313" key="2">
    <source>
        <dbReference type="Proteomes" id="UP000789366"/>
    </source>
</evidence>
<gene>
    <name evidence="1" type="ORF">SPELUC_LOCUS10791</name>
</gene>
<evidence type="ECO:0000313" key="1">
    <source>
        <dbReference type="EMBL" id="CAG8691753.1"/>
    </source>
</evidence>